<keyword evidence="5" id="KW-0808">Transferase</keyword>
<dbReference type="SUPFAM" id="SSF53790">
    <property type="entry name" value="Tetrapyrrole methylase"/>
    <property type="match status" value="1"/>
</dbReference>
<dbReference type="RefSeq" id="WP_229685953.1">
    <property type="nucleotide sequence ID" value="NZ_BMMK01000002.1"/>
</dbReference>
<dbReference type="PROSITE" id="PS00839">
    <property type="entry name" value="SUMT_1"/>
    <property type="match status" value="1"/>
</dbReference>
<evidence type="ECO:0000256" key="4">
    <source>
        <dbReference type="ARBA" id="ARBA00022603"/>
    </source>
</evidence>
<dbReference type="UniPathway" id="UPA00148"/>
<accession>A0A8J3C6E5</accession>
<comment type="pathway">
    <text evidence="1">Cofactor biosynthesis; adenosylcobalamin biosynthesis.</text>
</comment>
<feature type="region of interest" description="Disordered" evidence="7">
    <location>
        <begin position="238"/>
        <end position="297"/>
    </location>
</feature>
<comment type="caution">
    <text evidence="9">The sequence shown here is derived from an EMBL/GenBank/DDBJ whole genome shotgun (WGS) entry which is preliminary data.</text>
</comment>
<dbReference type="CDD" id="cd11641">
    <property type="entry name" value="Precorrin-4_C11-MT"/>
    <property type="match status" value="1"/>
</dbReference>
<reference evidence="9" key="1">
    <citation type="journal article" date="2014" name="Int. J. Syst. Evol. Microbiol.">
        <title>Complete genome sequence of Corynebacterium casei LMG S-19264T (=DSM 44701T), isolated from a smear-ripened cheese.</title>
        <authorList>
            <consortium name="US DOE Joint Genome Institute (JGI-PGF)"/>
            <person name="Walter F."/>
            <person name="Albersmeier A."/>
            <person name="Kalinowski J."/>
            <person name="Ruckert C."/>
        </authorList>
    </citation>
    <scope>NUCLEOTIDE SEQUENCE</scope>
    <source>
        <strain evidence="9">CGMCC 4.5737</strain>
    </source>
</reference>
<evidence type="ECO:0000256" key="5">
    <source>
        <dbReference type="ARBA" id="ARBA00022679"/>
    </source>
</evidence>
<feature type="compositionally biased region" description="Low complexity" evidence="7">
    <location>
        <begin position="257"/>
        <end position="270"/>
    </location>
</feature>
<proteinExistence type="inferred from homology"/>
<keyword evidence="3" id="KW-0169">Cobalamin biosynthesis</keyword>
<reference evidence="9" key="2">
    <citation type="submission" date="2020-09" db="EMBL/GenBank/DDBJ databases">
        <authorList>
            <person name="Sun Q."/>
            <person name="Zhou Y."/>
        </authorList>
    </citation>
    <scope>NUCLEOTIDE SEQUENCE</scope>
    <source>
        <strain evidence="9">CGMCC 4.5737</strain>
    </source>
</reference>
<feature type="domain" description="Tetrapyrrole methylase" evidence="8">
    <location>
        <begin position="5"/>
        <end position="212"/>
    </location>
</feature>
<sequence length="471" mass="49864">MSGRVSFVGAGPGAEDLITVRGARRIAEADVVVWPASVVVPECIREHARPDAELVDSTRTSPEQVLEICRRALRDKLKVARVLSGDPTMWGAVQEQYDACRRIGLEVEIVPGVSPVSAAAATVGRELTAPELAQSVILTRLEGGTTPARESERVRELATHGTTMAAFLSAAHTAQLAEELRDGGYAPDTPVVVAYKATCPDELILHTTLGELEETVKARKLWRHALFLVGRALGTGRSRSYRTDPQIRRPARRGSYRRSGATGPSAGATAYLRGHRQSTSTTASNGDVAVPAAPRRPESELAWWAVRDWQESARATRPRSDSQPVNGGETTDTPTEPDPVAEPAVVAAERPAATPDEGVAPAAADTPKPASLVAAATSTAGRVTARVTAGPRSGRARPTRANTGTERSTKARAAKGEPAGSKDAGADTGEQPRKRARKPTAKAAEDGAKTTRRTRKTGDAPAPKRRAPRST</sequence>
<keyword evidence="6" id="KW-0949">S-adenosyl-L-methionine</keyword>
<dbReference type="Gene3D" id="3.30.950.10">
    <property type="entry name" value="Methyltransferase, Cobalt-precorrin-4 Transmethylase, Domain 2"/>
    <property type="match status" value="1"/>
</dbReference>
<keyword evidence="10" id="KW-1185">Reference proteome</keyword>
<evidence type="ECO:0000313" key="9">
    <source>
        <dbReference type="EMBL" id="GGM38884.1"/>
    </source>
</evidence>
<feature type="region of interest" description="Disordered" evidence="7">
    <location>
        <begin position="312"/>
        <end position="471"/>
    </location>
</feature>
<evidence type="ECO:0000256" key="2">
    <source>
        <dbReference type="ARBA" id="ARBA00005879"/>
    </source>
</evidence>
<protein>
    <recommendedName>
        <fullName evidence="8">Tetrapyrrole methylase domain-containing protein</fullName>
    </recommendedName>
</protein>
<dbReference type="NCBIfam" id="TIGR01465">
    <property type="entry name" value="cobM_cbiF"/>
    <property type="match status" value="1"/>
</dbReference>
<evidence type="ECO:0000313" key="10">
    <source>
        <dbReference type="Proteomes" id="UP000637578"/>
    </source>
</evidence>
<dbReference type="Gene3D" id="3.40.1010.10">
    <property type="entry name" value="Cobalt-precorrin-4 Transmethylase, Domain 1"/>
    <property type="match status" value="1"/>
</dbReference>
<dbReference type="PANTHER" id="PTHR45790">
    <property type="entry name" value="SIROHEME SYNTHASE-RELATED"/>
    <property type="match status" value="1"/>
</dbReference>
<dbReference type="InterPro" id="IPR035996">
    <property type="entry name" value="4pyrrol_Methylase_sf"/>
</dbReference>
<dbReference type="Pfam" id="PF00590">
    <property type="entry name" value="TP_methylase"/>
    <property type="match status" value="1"/>
</dbReference>
<dbReference type="GO" id="GO:0032259">
    <property type="term" value="P:methylation"/>
    <property type="evidence" value="ECO:0007669"/>
    <property type="project" value="UniProtKB-KW"/>
</dbReference>
<gene>
    <name evidence="9" type="ORF">GCM10012275_07240</name>
</gene>
<evidence type="ECO:0000256" key="3">
    <source>
        <dbReference type="ARBA" id="ARBA00022573"/>
    </source>
</evidence>
<organism evidence="9 10">
    <name type="scientific">Longimycelium tulufanense</name>
    <dbReference type="NCBI Taxonomy" id="907463"/>
    <lineage>
        <taxon>Bacteria</taxon>
        <taxon>Bacillati</taxon>
        <taxon>Actinomycetota</taxon>
        <taxon>Actinomycetes</taxon>
        <taxon>Pseudonocardiales</taxon>
        <taxon>Pseudonocardiaceae</taxon>
        <taxon>Longimycelium</taxon>
    </lineage>
</organism>
<dbReference type="EMBL" id="BMMK01000002">
    <property type="protein sequence ID" value="GGM38884.1"/>
    <property type="molecule type" value="Genomic_DNA"/>
</dbReference>
<dbReference type="AlphaFoldDB" id="A0A8J3C6E5"/>
<name>A0A8J3C6E5_9PSEU</name>
<evidence type="ECO:0000259" key="8">
    <source>
        <dbReference type="Pfam" id="PF00590"/>
    </source>
</evidence>
<dbReference type="PANTHER" id="PTHR45790:SF4">
    <property type="entry name" value="COBALT-PRECORRIN-4 C(11)-METHYLTRANSFERASE"/>
    <property type="match status" value="1"/>
</dbReference>
<evidence type="ECO:0000256" key="1">
    <source>
        <dbReference type="ARBA" id="ARBA00004953"/>
    </source>
</evidence>
<dbReference type="GO" id="GO:0046026">
    <property type="term" value="F:precorrin-4 C11-methyltransferase activity"/>
    <property type="evidence" value="ECO:0007669"/>
    <property type="project" value="InterPro"/>
</dbReference>
<evidence type="ECO:0000256" key="7">
    <source>
        <dbReference type="SAM" id="MobiDB-lite"/>
    </source>
</evidence>
<comment type="similarity">
    <text evidence="2">Belongs to the precorrin methyltransferase family.</text>
</comment>
<dbReference type="Proteomes" id="UP000637578">
    <property type="component" value="Unassembled WGS sequence"/>
</dbReference>
<dbReference type="InterPro" id="IPR006362">
    <property type="entry name" value="Cbl_synth_CobM/CibF"/>
</dbReference>
<dbReference type="InterPro" id="IPR003043">
    <property type="entry name" value="Uropor_MeTrfase_CS"/>
</dbReference>
<dbReference type="GO" id="GO:0009236">
    <property type="term" value="P:cobalamin biosynthetic process"/>
    <property type="evidence" value="ECO:0007669"/>
    <property type="project" value="UniProtKB-UniPathway"/>
</dbReference>
<dbReference type="InterPro" id="IPR050161">
    <property type="entry name" value="Siro_Cobalamin_biosynth"/>
</dbReference>
<dbReference type="InterPro" id="IPR014777">
    <property type="entry name" value="4pyrrole_Mease_sub1"/>
</dbReference>
<keyword evidence="4" id="KW-0489">Methyltransferase</keyword>
<feature type="compositionally biased region" description="Low complexity" evidence="7">
    <location>
        <begin position="341"/>
        <end position="355"/>
    </location>
</feature>
<dbReference type="InterPro" id="IPR014776">
    <property type="entry name" value="4pyrrole_Mease_sub2"/>
</dbReference>
<dbReference type="InterPro" id="IPR000878">
    <property type="entry name" value="4pyrrol_Mease"/>
</dbReference>
<evidence type="ECO:0000256" key="6">
    <source>
        <dbReference type="ARBA" id="ARBA00022691"/>
    </source>
</evidence>